<keyword evidence="2" id="KW-1133">Transmembrane helix</keyword>
<keyword evidence="2" id="KW-0812">Transmembrane</keyword>
<feature type="region of interest" description="Disordered" evidence="1">
    <location>
        <begin position="89"/>
        <end position="115"/>
    </location>
</feature>
<sequence>MDKTDICATSSSSSSSSSSSYERNEGRMKSCVTVSRRRLGNMRPILLAISCSVFLLMLRLRVPTAAAFQQRRLQLGGNRWTATTERIARVRSNGSSDNNNSNSNINNEGDSAGTKKDMNIVTKSSWYAVELFGKAFGRSKDKSDKAADNDALNAVVIDTDKPPGSLPETIQRIEDDNDRSYFLSGDMDTQLYDPNCYFADPFVGFSGRDRFVDNLKNLGSFITEYDARVLPPKKEASGAAAAAGSSSSTTSTNSAATTVQTRLMVKLRLNLPWKPVLAWPWGVTYTIDPDTFLITEHIESWEIEPLEGVKMIFRTSPLKL</sequence>
<evidence type="ECO:0000256" key="1">
    <source>
        <dbReference type="SAM" id="MobiDB-lite"/>
    </source>
</evidence>
<name>A0A7S4EHQ4_9STRA</name>
<protein>
    <submittedName>
        <fullName evidence="3">Uncharacterized protein</fullName>
    </submittedName>
</protein>
<evidence type="ECO:0000256" key="2">
    <source>
        <dbReference type="SAM" id="Phobius"/>
    </source>
</evidence>
<reference evidence="3" key="1">
    <citation type="submission" date="2021-01" db="EMBL/GenBank/DDBJ databases">
        <authorList>
            <person name="Corre E."/>
            <person name="Pelletier E."/>
            <person name="Niang G."/>
            <person name="Scheremetjew M."/>
            <person name="Finn R."/>
            <person name="Kale V."/>
            <person name="Holt S."/>
            <person name="Cochrane G."/>
            <person name="Meng A."/>
            <person name="Brown T."/>
            <person name="Cohen L."/>
        </authorList>
    </citation>
    <scope>NUCLEOTIDE SEQUENCE</scope>
    <source>
        <strain evidence="3">10249 10 AB</strain>
    </source>
</reference>
<dbReference type="EMBL" id="HBIX01009966">
    <property type="protein sequence ID" value="CAE0714792.1"/>
    <property type="molecule type" value="Transcribed_RNA"/>
</dbReference>
<dbReference type="PANTHER" id="PTHR34123">
    <property type="entry name" value="OS04G0578200 PROTEIN"/>
    <property type="match status" value="1"/>
</dbReference>
<feature type="compositionally biased region" description="Low complexity" evidence="1">
    <location>
        <begin position="10"/>
        <end position="20"/>
    </location>
</feature>
<feature type="region of interest" description="Disordered" evidence="1">
    <location>
        <begin position="1"/>
        <end position="27"/>
    </location>
</feature>
<dbReference type="AlphaFoldDB" id="A0A7S4EHQ4"/>
<feature type="compositionally biased region" description="Low complexity" evidence="1">
    <location>
        <begin position="92"/>
        <end position="111"/>
    </location>
</feature>
<proteinExistence type="predicted"/>
<dbReference type="PANTHER" id="PTHR34123:SF1">
    <property type="entry name" value="OS04G0578200 PROTEIN"/>
    <property type="match status" value="1"/>
</dbReference>
<feature type="transmembrane region" description="Helical" evidence="2">
    <location>
        <begin position="45"/>
        <end position="62"/>
    </location>
</feature>
<organism evidence="3">
    <name type="scientific">Pseudo-nitzschia australis</name>
    <dbReference type="NCBI Taxonomy" id="44445"/>
    <lineage>
        <taxon>Eukaryota</taxon>
        <taxon>Sar</taxon>
        <taxon>Stramenopiles</taxon>
        <taxon>Ochrophyta</taxon>
        <taxon>Bacillariophyta</taxon>
        <taxon>Bacillariophyceae</taxon>
        <taxon>Bacillariophycidae</taxon>
        <taxon>Bacillariales</taxon>
        <taxon>Bacillariaceae</taxon>
        <taxon>Pseudo-nitzschia</taxon>
    </lineage>
</organism>
<gene>
    <name evidence="3" type="ORF">PAUS00366_LOCUS7544</name>
</gene>
<evidence type="ECO:0000313" key="3">
    <source>
        <dbReference type="EMBL" id="CAE0714792.1"/>
    </source>
</evidence>
<keyword evidence="2" id="KW-0472">Membrane</keyword>
<accession>A0A7S4EHQ4</accession>